<organism evidence="1 2">
    <name type="scientific">Portunus trituberculatus</name>
    <name type="common">Swimming crab</name>
    <name type="synonym">Neptunus trituberculatus</name>
    <dbReference type="NCBI Taxonomy" id="210409"/>
    <lineage>
        <taxon>Eukaryota</taxon>
        <taxon>Metazoa</taxon>
        <taxon>Ecdysozoa</taxon>
        <taxon>Arthropoda</taxon>
        <taxon>Crustacea</taxon>
        <taxon>Multicrustacea</taxon>
        <taxon>Malacostraca</taxon>
        <taxon>Eumalacostraca</taxon>
        <taxon>Eucarida</taxon>
        <taxon>Decapoda</taxon>
        <taxon>Pleocyemata</taxon>
        <taxon>Brachyura</taxon>
        <taxon>Eubrachyura</taxon>
        <taxon>Portunoidea</taxon>
        <taxon>Portunidae</taxon>
        <taxon>Portuninae</taxon>
        <taxon>Portunus</taxon>
    </lineage>
</organism>
<dbReference type="AlphaFoldDB" id="A0A5B7K8L2"/>
<comment type="caution">
    <text evidence="1">The sequence shown here is derived from an EMBL/GenBank/DDBJ whole genome shotgun (WGS) entry which is preliminary data.</text>
</comment>
<dbReference type="EMBL" id="VSRR010127592">
    <property type="protein sequence ID" value="MPD01548.1"/>
    <property type="molecule type" value="Genomic_DNA"/>
</dbReference>
<reference evidence="1 2" key="1">
    <citation type="submission" date="2019-05" db="EMBL/GenBank/DDBJ databases">
        <title>Another draft genome of Portunus trituberculatus and its Hox gene families provides insights of decapod evolution.</title>
        <authorList>
            <person name="Jeong J.-H."/>
            <person name="Song I."/>
            <person name="Kim S."/>
            <person name="Choi T."/>
            <person name="Kim D."/>
            <person name="Ryu S."/>
            <person name="Kim W."/>
        </authorList>
    </citation>
    <scope>NUCLEOTIDE SEQUENCE [LARGE SCALE GENOMIC DNA]</scope>
    <source>
        <tissue evidence="1">Muscle</tissue>
    </source>
</reference>
<proteinExistence type="predicted"/>
<evidence type="ECO:0000313" key="2">
    <source>
        <dbReference type="Proteomes" id="UP000324222"/>
    </source>
</evidence>
<name>A0A5B7K8L2_PORTR</name>
<keyword evidence="2" id="KW-1185">Reference proteome</keyword>
<evidence type="ECO:0000313" key="1">
    <source>
        <dbReference type="EMBL" id="MPD01548.1"/>
    </source>
</evidence>
<accession>A0A5B7K8L2</accession>
<gene>
    <name evidence="1" type="ORF">E2C01_097082</name>
</gene>
<sequence>MMVDTEGEGSLWCVGVLGGEGGGCGGAVEEDVLPPPHSLVSALPLLKQVLGRCFVQCPATLRASVGADGVSVFHLKHRNFGSGVHVSQ</sequence>
<protein>
    <submittedName>
        <fullName evidence="1">Uncharacterized protein</fullName>
    </submittedName>
</protein>
<dbReference type="Proteomes" id="UP000324222">
    <property type="component" value="Unassembled WGS sequence"/>
</dbReference>